<name>A0ABV9D643_9MICO</name>
<organism evidence="5 6">
    <name type="scientific">Georgenia faecalis</name>
    <dbReference type="NCBI Taxonomy" id="2483799"/>
    <lineage>
        <taxon>Bacteria</taxon>
        <taxon>Bacillati</taxon>
        <taxon>Actinomycetota</taxon>
        <taxon>Actinomycetes</taxon>
        <taxon>Micrococcales</taxon>
        <taxon>Bogoriellaceae</taxon>
        <taxon>Georgenia</taxon>
    </lineage>
</organism>
<gene>
    <name evidence="5" type="ORF">ACFO3F_00885</name>
</gene>
<dbReference type="Pfam" id="PF00356">
    <property type="entry name" value="LacI"/>
    <property type="match status" value="1"/>
</dbReference>
<dbReference type="PANTHER" id="PTHR30146">
    <property type="entry name" value="LACI-RELATED TRANSCRIPTIONAL REPRESSOR"/>
    <property type="match status" value="1"/>
</dbReference>
<sequence length="346" mass="36494">MTRATQASPLLHRRATIKDVALAADVSRSTASRALSGNGYVAEDVRERVREVARSIGYVPDAAAQYLRRRVSNVVGLMVTDLTNPFYAELAAGAMQQARRRGYTVILADGGAEDPDESNAAQAFVEMRAAGVILTPVSAEAGEYLTGHGLVTVEVDRQFAEGVADAVVVDNVDGASRVTARLIELGHVRIALVIDETHWTTGRDRYAGYRAAFEAAGLALDPGLVVASGLDVDHARARSRELLSGPDRPTAVFAANSVLAEGVWRAATDVGLRIPEDLSLVSFDDAPWMSLVSPGVTAVAQDVSAIGATAVDVLLERIAQPAAPAQTVVVPAEVVRRGSTAPPPQR</sequence>
<dbReference type="SMART" id="SM00354">
    <property type="entry name" value="HTH_LACI"/>
    <property type="match status" value="1"/>
</dbReference>
<keyword evidence="6" id="KW-1185">Reference proteome</keyword>
<dbReference type="Proteomes" id="UP001595955">
    <property type="component" value="Unassembled WGS sequence"/>
</dbReference>
<dbReference type="CDD" id="cd01392">
    <property type="entry name" value="HTH_LacI"/>
    <property type="match status" value="1"/>
</dbReference>
<dbReference type="Gene3D" id="1.10.260.40">
    <property type="entry name" value="lambda repressor-like DNA-binding domains"/>
    <property type="match status" value="1"/>
</dbReference>
<dbReference type="InterPro" id="IPR010982">
    <property type="entry name" value="Lambda_DNA-bd_dom_sf"/>
</dbReference>
<comment type="caution">
    <text evidence="5">The sequence shown here is derived from an EMBL/GenBank/DDBJ whole genome shotgun (WGS) entry which is preliminary data.</text>
</comment>
<feature type="domain" description="HTH lacI-type" evidence="4">
    <location>
        <begin position="15"/>
        <end position="69"/>
    </location>
</feature>
<dbReference type="EMBL" id="JBHSGF010000001">
    <property type="protein sequence ID" value="MFC4553788.1"/>
    <property type="molecule type" value="Genomic_DNA"/>
</dbReference>
<proteinExistence type="predicted"/>
<dbReference type="InterPro" id="IPR000843">
    <property type="entry name" value="HTH_LacI"/>
</dbReference>
<evidence type="ECO:0000313" key="5">
    <source>
        <dbReference type="EMBL" id="MFC4553788.1"/>
    </source>
</evidence>
<dbReference type="PANTHER" id="PTHR30146:SF145">
    <property type="entry name" value="RIBOSE OPERON REPRESSOR"/>
    <property type="match status" value="1"/>
</dbReference>
<keyword evidence="2 5" id="KW-0238">DNA-binding</keyword>
<protein>
    <submittedName>
        <fullName evidence="5">LacI family DNA-binding transcriptional regulator</fullName>
    </submittedName>
</protein>
<dbReference type="InterPro" id="IPR046335">
    <property type="entry name" value="LacI/GalR-like_sensor"/>
</dbReference>
<accession>A0ABV9D643</accession>
<dbReference type="RefSeq" id="WP_122825366.1">
    <property type="nucleotide sequence ID" value="NZ_CP033325.1"/>
</dbReference>
<reference evidence="6" key="1">
    <citation type="journal article" date="2019" name="Int. J. Syst. Evol. Microbiol.">
        <title>The Global Catalogue of Microorganisms (GCM) 10K type strain sequencing project: providing services to taxonomists for standard genome sequencing and annotation.</title>
        <authorList>
            <consortium name="The Broad Institute Genomics Platform"/>
            <consortium name="The Broad Institute Genome Sequencing Center for Infectious Disease"/>
            <person name="Wu L."/>
            <person name="Ma J."/>
        </authorList>
    </citation>
    <scope>NUCLEOTIDE SEQUENCE [LARGE SCALE GENOMIC DNA]</scope>
    <source>
        <strain evidence="6">JCM 3369</strain>
    </source>
</reference>
<dbReference type="Gene3D" id="3.40.50.2300">
    <property type="match status" value="2"/>
</dbReference>
<evidence type="ECO:0000313" key="6">
    <source>
        <dbReference type="Proteomes" id="UP001595955"/>
    </source>
</evidence>
<keyword evidence="3" id="KW-0804">Transcription</keyword>
<evidence type="ECO:0000256" key="3">
    <source>
        <dbReference type="ARBA" id="ARBA00023163"/>
    </source>
</evidence>
<dbReference type="PROSITE" id="PS50932">
    <property type="entry name" value="HTH_LACI_2"/>
    <property type="match status" value="1"/>
</dbReference>
<dbReference type="SUPFAM" id="SSF53822">
    <property type="entry name" value="Periplasmic binding protein-like I"/>
    <property type="match status" value="1"/>
</dbReference>
<dbReference type="Pfam" id="PF13377">
    <property type="entry name" value="Peripla_BP_3"/>
    <property type="match status" value="1"/>
</dbReference>
<evidence type="ECO:0000259" key="4">
    <source>
        <dbReference type="PROSITE" id="PS50932"/>
    </source>
</evidence>
<keyword evidence="1" id="KW-0805">Transcription regulation</keyword>
<dbReference type="GO" id="GO:0003677">
    <property type="term" value="F:DNA binding"/>
    <property type="evidence" value="ECO:0007669"/>
    <property type="project" value="UniProtKB-KW"/>
</dbReference>
<dbReference type="SUPFAM" id="SSF47413">
    <property type="entry name" value="lambda repressor-like DNA-binding domains"/>
    <property type="match status" value="1"/>
</dbReference>
<evidence type="ECO:0000256" key="1">
    <source>
        <dbReference type="ARBA" id="ARBA00023015"/>
    </source>
</evidence>
<dbReference type="PROSITE" id="PS00356">
    <property type="entry name" value="HTH_LACI_1"/>
    <property type="match status" value="1"/>
</dbReference>
<dbReference type="InterPro" id="IPR028082">
    <property type="entry name" value="Peripla_BP_I"/>
</dbReference>
<evidence type="ECO:0000256" key="2">
    <source>
        <dbReference type="ARBA" id="ARBA00023125"/>
    </source>
</evidence>